<gene>
    <name evidence="1" type="ORF">I4F81_003422</name>
</gene>
<dbReference type="EMBL" id="CM020618">
    <property type="protein sequence ID" value="KAK1860836.1"/>
    <property type="molecule type" value="Genomic_DNA"/>
</dbReference>
<keyword evidence="2" id="KW-1185">Reference proteome</keyword>
<dbReference type="Proteomes" id="UP000798662">
    <property type="component" value="Chromosome 1"/>
</dbReference>
<comment type="caution">
    <text evidence="1">The sequence shown here is derived from an EMBL/GenBank/DDBJ whole genome shotgun (WGS) entry which is preliminary data.</text>
</comment>
<protein>
    <submittedName>
        <fullName evidence="1">Uncharacterized protein</fullName>
    </submittedName>
</protein>
<evidence type="ECO:0000313" key="2">
    <source>
        <dbReference type="Proteomes" id="UP000798662"/>
    </source>
</evidence>
<reference evidence="1" key="1">
    <citation type="submission" date="2019-11" db="EMBL/GenBank/DDBJ databases">
        <title>Nori genome reveals adaptations in red seaweeds to the harsh intertidal environment.</title>
        <authorList>
            <person name="Wang D."/>
            <person name="Mao Y."/>
        </authorList>
    </citation>
    <scope>NUCLEOTIDE SEQUENCE</scope>
    <source>
        <tissue evidence="1">Gametophyte</tissue>
    </source>
</reference>
<name>A0ACC3BS36_PYRYE</name>
<evidence type="ECO:0000313" key="1">
    <source>
        <dbReference type="EMBL" id="KAK1860836.1"/>
    </source>
</evidence>
<organism evidence="1 2">
    <name type="scientific">Pyropia yezoensis</name>
    <name type="common">Susabi-nori</name>
    <name type="synonym">Porphyra yezoensis</name>
    <dbReference type="NCBI Taxonomy" id="2788"/>
    <lineage>
        <taxon>Eukaryota</taxon>
        <taxon>Rhodophyta</taxon>
        <taxon>Bangiophyceae</taxon>
        <taxon>Bangiales</taxon>
        <taxon>Bangiaceae</taxon>
        <taxon>Pyropia</taxon>
    </lineage>
</organism>
<accession>A0ACC3BS36</accession>
<sequence>MADVTLADVEVAAARLAGVAHVTPLLTCASLDDALSGGTTRFYFKAEALQRTGSFKFRGAYNAAVAAAAAAVGARAHIVVPAASAAVKRAAIKAYGGVITTCGAPSPLDALIVPVGSGAMLAGVCAVLRATPAGRAVRVFGAQPAAAAGAARSLAAGKRLPNNAADAAATAADGLRADLGVAGWAALSRGDVQAVLVVPEAEVARWMRVVWERLKLTIEPSAAVGVAAAAGAEFGALGLRSVGVVLCGGNVDLEGGLPWQRGGA</sequence>
<proteinExistence type="predicted"/>